<comment type="caution">
    <text evidence="3">The sequence shown here is derived from an EMBL/GenBank/DDBJ whole genome shotgun (WGS) entry which is preliminary data.</text>
</comment>
<evidence type="ECO:0000256" key="1">
    <source>
        <dbReference type="ARBA" id="ARBA00005953"/>
    </source>
</evidence>
<comment type="similarity">
    <text evidence="1">Belongs to the 4-hydroxybenzoyl-CoA thioesterase family.</text>
</comment>
<dbReference type="InterPro" id="IPR050563">
    <property type="entry name" value="4-hydroxybenzoyl-CoA_TE"/>
</dbReference>
<dbReference type="InterPro" id="IPR029069">
    <property type="entry name" value="HotDog_dom_sf"/>
</dbReference>
<dbReference type="Gene3D" id="3.10.129.10">
    <property type="entry name" value="Hotdog Thioesterase"/>
    <property type="match status" value="1"/>
</dbReference>
<keyword evidence="4" id="KW-1185">Reference proteome</keyword>
<sequence>MNLDLFNYKTYIPVRFGDLNAFGFVNNDIYLTYFEIAHTEYWKKIIQWESKTQGIIIGKAEINYIKPIEFVNEVYAYVRTARIGNCSFDVEYVLTIQKPEGEVVCTTGKTVCVFYDFAEGKPAAIPEVQREKMIAFEALSEENILYKM</sequence>
<dbReference type="GO" id="GO:0016787">
    <property type="term" value="F:hydrolase activity"/>
    <property type="evidence" value="ECO:0007669"/>
    <property type="project" value="UniProtKB-KW"/>
</dbReference>
<dbReference type="RefSeq" id="WP_255904312.1">
    <property type="nucleotide sequence ID" value="NZ_JAFMZO010000004.1"/>
</dbReference>
<dbReference type="CDD" id="cd00586">
    <property type="entry name" value="4HBT"/>
    <property type="match status" value="1"/>
</dbReference>
<gene>
    <name evidence="3" type="ORF">ACFSJU_17605</name>
</gene>
<dbReference type="EMBL" id="JBHUHZ010000003">
    <property type="protein sequence ID" value="MFD2164230.1"/>
    <property type="molecule type" value="Genomic_DNA"/>
</dbReference>
<dbReference type="PANTHER" id="PTHR31793:SF27">
    <property type="entry name" value="NOVEL THIOESTERASE SUPERFAMILY DOMAIN AND SAPOSIN A-TYPE DOMAIN CONTAINING PROTEIN (0610012H03RIK)"/>
    <property type="match status" value="1"/>
</dbReference>
<keyword evidence="2 3" id="KW-0378">Hydrolase</keyword>
<dbReference type="SUPFAM" id="SSF54637">
    <property type="entry name" value="Thioesterase/thiol ester dehydrase-isomerase"/>
    <property type="match status" value="1"/>
</dbReference>
<dbReference type="Pfam" id="PF13279">
    <property type="entry name" value="4HBT_2"/>
    <property type="match status" value="1"/>
</dbReference>
<dbReference type="EC" id="3.1.2.-" evidence="3"/>
<dbReference type="PANTHER" id="PTHR31793">
    <property type="entry name" value="4-HYDROXYBENZOYL-COA THIOESTERASE FAMILY MEMBER"/>
    <property type="match status" value="1"/>
</dbReference>
<accession>A0ABW4ZR35</accession>
<evidence type="ECO:0000313" key="4">
    <source>
        <dbReference type="Proteomes" id="UP001597387"/>
    </source>
</evidence>
<reference evidence="4" key="1">
    <citation type="journal article" date="2019" name="Int. J. Syst. Evol. Microbiol.">
        <title>The Global Catalogue of Microorganisms (GCM) 10K type strain sequencing project: providing services to taxonomists for standard genome sequencing and annotation.</title>
        <authorList>
            <consortium name="The Broad Institute Genomics Platform"/>
            <consortium name="The Broad Institute Genome Sequencing Center for Infectious Disease"/>
            <person name="Wu L."/>
            <person name="Ma J."/>
        </authorList>
    </citation>
    <scope>NUCLEOTIDE SEQUENCE [LARGE SCALE GENOMIC DNA]</scope>
    <source>
        <strain evidence="4">KCTC 42217</strain>
    </source>
</reference>
<name>A0ABW4ZR35_9SPHI</name>
<evidence type="ECO:0000256" key="2">
    <source>
        <dbReference type="ARBA" id="ARBA00022801"/>
    </source>
</evidence>
<protein>
    <submittedName>
        <fullName evidence="3">Acyl-CoA thioesterase</fullName>
        <ecNumber evidence="3">3.1.2.-</ecNumber>
    </submittedName>
</protein>
<organism evidence="3 4">
    <name type="scientific">Paradesertivirga mongoliensis</name>
    <dbReference type="NCBI Taxonomy" id="2100740"/>
    <lineage>
        <taxon>Bacteria</taxon>
        <taxon>Pseudomonadati</taxon>
        <taxon>Bacteroidota</taxon>
        <taxon>Sphingobacteriia</taxon>
        <taxon>Sphingobacteriales</taxon>
        <taxon>Sphingobacteriaceae</taxon>
        <taxon>Paradesertivirga</taxon>
    </lineage>
</organism>
<proteinExistence type="inferred from homology"/>
<dbReference type="Proteomes" id="UP001597387">
    <property type="component" value="Unassembled WGS sequence"/>
</dbReference>
<evidence type="ECO:0000313" key="3">
    <source>
        <dbReference type="EMBL" id="MFD2164230.1"/>
    </source>
</evidence>